<dbReference type="GO" id="GO:0030132">
    <property type="term" value="C:clathrin coat of coated pit"/>
    <property type="evidence" value="ECO:0007669"/>
    <property type="project" value="InterPro"/>
</dbReference>
<feature type="region of interest" description="Disordered" evidence="8">
    <location>
        <begin position="139"/>
        <end position="158"/>
    </location>
</feature>
<evidence type="ECO:0000256" key="3">
    <source>
        <dbReference type="ARBA" id="ARBA00005263"/>
    </source>
</evidence>
<dbReference type="GO" id="GO:0030130">
    <property type="term" value="C:clathrin coat of trans-Golgi network vesicle"/>
    <property type="evidence" value="ECO:0007669"/>
    <property type="project" value="InterPro"/>
</dbReference>
<keyword evidence="6 7" id="KW-0968">Cytoplasmic vesicle</keyword>
<reference evidence="10" key="2">
    <citation type="submission" date="2023-06" db="EMBL/GenBank/DDBJ databases">
        <title>Long-read-based genome assembly of the green algal bacterivore Cymbomonas tetramitiformis.</title>
        <authorList>
            <person name="Gyaltshen Y."/>
            <person name="Rozenberg A."/>
            <person name="Paasch A."/>
            <person name="Burns J.A."/>
            <person name="Warring S."/>
            <person name="Larson R."/>
            <person name="Maurer-Alcala X."/>
            <person name="Dacks J."/>
            <person name="Kim E."/>
        </authorList>
    </citation>
    <scope>NUCLEOTIDE SEQUENCE</scope>
    <source>
        <strain evidence="10">PLY_AMNH</strain>
    </source>
</reference>
<keyword evidence="4 7" id="KW-0472">Membrane</keyword>
<evidence type="ECO:0000256" key="5">
    <source>
        <dbReference type="ARBA" id="ARBA00023176"/>
    </source>
</evidence>
<evidence type="ECO:0000256" key="7">
    <source>
        <dbReference type="RuleBase" id="RU363137"/>
    </source>
</evidence>
<keyword evidence="5 7" id="KW-0168">Coated pit</keyword>
<comment type="subcellular location">
    <subcellularLocation>
        <location evidence="2 7">Cytoplasmic vesicle membrane</location>
        <topology evidence="2 7">Peripheral membrane protein</topology>
        <orientation evidence="2 7">Cytoplasmic side</orientation>
    </subcellularLocation>
    <subcellularLocation>
        <location evidence="7">Membrane</location>
        <location evidence="7">Coated pit</location>
        <topology evidence="7">Peripheral membrane protein</topology>
        <orientation evidence="7">Cytoplasmic side</orientation>
    </subcellularLocation>
    <text evidence="7">Cytoplasmic face of coated pits and vesicles.</text>
</comment>
<comment type="similarity">
    <text evidence="3 7">Belongs to the clathrin light chain family.</text>
</comment>
<evidence type="ECO:0000256" key="1">
    <source>
        <dbReference type="ARBA" id="ARBA00003913"/>
    </source>
</evidence>
<evidence type="ECO:0000256" key="2">
    <source>
        <dbReference type="ARBA" id="ARBA00004180"/>
    </source>
</evidence>
<dbReference type="Pfam" id="PF01086">
    <property type="entry name" value="Clathrin_lg_ch"/>
    <property type="match status" value="1"/>
</dbReference>
<evidence type="ECO:0000313" key="9">
    <source>
        <dbReference type="EMBL" id="KAK3251141.1"/>
    </source>
</evidence>
<dbReference type="InterPro" id="IPR000996">
    <property type="entry name" value="Clathrin_L-chain"/>
</dbReference>
<protein>
    <recommendedName>
        <fullName evidence="7">Clathrin light chain</fullName>
    </recommendedName>
</protein>
<dbReference type="PANTHER" id="PTHR10639:SF7">
    <property type="entry name" value="CLATHRIN LIGHT CHAIN"/>
    <property type="match status" value="1"/>
</dbReference>
<evidence type="ECO:0000313" key="10">
    <source>
        <dbReference type="EMBL" id="KAK3251143.1"/>
    </source>
</evidence>
<name>A0AAE0C9Y7_9CHLO</name>
<evidence type="ECO:0000256" key="6">
    <source>
        <dbReference type="ARBA" id="ARBA00023329"/>
    </source>
</evidence>
<gene>
    <name evidence="10" type="ORF">CYMTET_39509</name>
    <name evidence="9" type="ORF">CYMTET_39511</name>
</gene>
<dbReference type="GO" id="GO:0032050">
    <property type="term" value="F:clathrin heavy chain binding"/>
    <property type="evidence" value="ECO:0007669"/>
    <property type="project" value="TreeGrafter"/>
</dbReference>
<dbReference type="GO" id="GO:0072583">
    <property type="term" value="P:clathrin-dependent endocytosis"/>
    <property type="evidence" value="ECO:0007669"/>
    <property type="project" value="TreeGrafter"/>
</dbReference>
<dbReference type="Proteomes" id="UP001190700">
    <property type="component" value="Unassembled WGS sequence"/>
</dbReference>
<proteinExistence type="inferred from homology"/>
<keyword evidence="11" id="KW-1185">Reference proteome</keyword>
<dbReference type="GO" id="GO:0005198">
    <property type="term" value="F:structural molecule activity"/>
    <property type="evidence" value="ECO:0007669"/>
    <property type="project" value="InterPro"/>
</dbReference>
<dbReference type="AlphaFoldDB" id="A0AAE0C9Y7"/>
<organism evidence="10 11">
    <name type="scientific">Cymbomonas tetramitiformis</name>
    <dbReference type="NCBI Taxonomy" id="36881"/>
    <lineage>
        <taxon>Eukaryota</taxon>
        <taxon>Viridiplantae</taxon>
        <taxon>Chlorophyta</taxon>
        <taxon>Pyramimonadophyceae</taxon>
        <taxon>Pyramimonadales</taxon>
        <taxon>Pyramimonadaceae</taxon>
        <taxon>Cymbomonas</taxon>
    </lineage>
</organism>
<evidence type="ECO:0000256" key="8">
    <source>
        <dbReference type="SAM" id="MobiDB-lite"/>
    </source>
</evidence>
<dbReference type="GO" id="GO:0006886">
    <property type="term" value="P:intracellular protein transport"/>
    <property type="evidence" value="ECO:0007669"/>
    <property type="project" value="InterPro"/>
</dbReference>
<evidence type="ECO:0000256" key="4">
    <source>
        <dbReference type="ARBA" id="ARBA00023136"/>
    </source>
</evidence>
<accession>A0AAE0C9Y7</accession>
<dbReference type="EMBL" id="LGRX02026242">
    <property type="protein sequence ID" value="KAK3251141.1"/>
    <property type="molecule type" value="Genomic_DNA"/>
</dbReference>
<comment type="function">
    <text evidence="1 7">Clathrin is the major protein of the polyhedral coat of coated pits and vesicles.</text>
</comment>
<dbReference type="EMBL" id="LGRX02026241">
    <property type="protein sequence ID" value="KAK3251143.1"/>
    <property type="molecule type" value="Genomic_DNA"/>
</dbReference>
<reference evidence="10 11" key="1">
    <citation type="journal article" date="2015" name="Genome Biol. Evol.">
        <title>Comparative Genomics of a Bacterivorous Green Alga Reveals Evolutionary Causalities and Consequences of Phago-Mixotrophic Mode of Nutrition.</title>
        <authorList>
            <person name="Burns J.A."/>
            <person name="Paasch A."/>
            <person name="Narechania A."/>
            <person name="Kim E."/>
        </authorList>
    </citation>
    <scope>NUCLEOTIDE SEQUENCE [LARGE SCALE GENOMIC DNA]</scope>
    <source>
        <strain evidence="10">PLY_AMNH</strain>
    </source>
</reference>
<comment type="caution">
    <text evidence="10">The sequence shown here is derived from an EMBL/GenBank/DDBJ whole genome shotgun (WGS) entry which is preliminary data.</text>
</comment>
<dbReference type="PANTHER" id="PTHR10639">
    <property type="entry name" value="CLATHRIN LIGHT CHAIN"/>
    <property type="match status" value="1"/>
</dbReference>
<sequence>MNDEELRTCKKVEWIRTRYLYQQQWMTYSLHHPPIPHPFHPHLILHLMDLILVAMSPSPPVRNSFGGEDIFSAPPPAAAEPAFEVPAAVSSAQQAWEEESAQRLKAKQEAEGTEKAEIIAAADKERELFYAQRAKQIQAKQQTNREKEEVQAKSGAEDTWEAALNLTDSGKTDGGADLTRMRQLLLKLKHKRSE</sequence>
<evidence type="ECO:0000313" key="11">
    <source>
        <dbReference type="Proteomes" id="UP001190700"/>
    </source>
</evidence>